<dbReference type="AlphaFoldDB" id="A0AAE5BVD9"/>
<dbReference type="Pfam" id="PF10983">
    <property type="entry name" value="DUF2793"/>
    <property type="match status" value="1"/>
</dbReference>
<protein>
    <submittedName>
        <fullName evidence="1">DUF2793 domain-containing protein</fullName>
    </submittedName>
</protein>
<proteinExistence type="predicted"/>
<dbReference type="RefSeq" id="WP_168774937.1">
    <property type="nucleotide sequence ID" value="NZ_JAABNR010000009.1"/>
</dbReference>
<dbReference type="InterPro" id="IPR021251">
    <property type="entry name" value="DUF2793"/>
</dbReference>
<evidence type="ECO:0000313" key="2">
    <source>
        <dbReference type="Proteomes" id="UP001193501"/>
    </source>
</evidence>
<reference evidence="1" key="1">
    <citation type="submission" date="2020-01" db="EMBL/GenBank/DDBJ databases">
        <authorList>
            <person name="Chen W.-M."/>
        </authorList>
    </citation>
    <scope>NUCLEOTIDE SEQUENCE</scope>
    <source>
        <strain evidence="1">CYK-10</strain>
    </source>
</reference>
<evidence type="ECO:0000313" key="1">
    <source>
        <dbReference type="EMBL" id="NBZ88132.1"/>
    </source>
</evidence>
<comment type="caution">
    <text evidence="1">The sequence shown here is derived from an EMBL/GenBank/DDBJ whole genome shotgun (WGS) entry which is preliminary data.</text>
</comment>
<dbReference type="Proteomes" id="UP001193501">
    <property type="component" value="Unassembled WGS sequence"/>
</dbReference>
<dbReference type="InterPro" id="IPR011050">
    <property type="entry name" value="Pectin_lyase_fold/virulence"/>
</dbReference>
<dbReference type="SUPFAM" id="SSF51126">
    <property type="entry name" value="Pectin lyase-like"/>
    <property type="match status" value="1"/>
</dbReference>
<dbReference type="EMBL" id="JAABNR010000009">
    <property type="protein sequence ID" value="NBZ88132.1"/>
    <property type="molecule type" value="Genomic_DNA"/>
</dbReference>
<sequence length="1096" mass="114842">MANKTSLQLLPYLAPSQAQKHVTYNAAIQLLDVLVQTSAESRFLTSPPVAPVAGDSYIVGAGASGDWTGEDNSVAVYNGSFWDFYEPKTGWRVWVQGEGAEAVYDGTDWTTSADRPERVARLGIAADSDDTNRLALSSDASLFNNAGTGHQLKINKAGSANTASILFQTGFSGRAEMGTVGNDDFVLKVSPDGTTFLNGITIEAATGRLVAARGIKVSPVAGDPSAPENGDIWYNSTTGKLRIRQGGTTVDLVDLALGSEQLVNKGLPNGYAGLDSAGRVPATQLPSYVDDVLEFTNFAAFPDSGELGKIYVALDTNKTWRWSGSAYVEISPGPGNTDQLTEGSTNLYFTAPRTLGTALTGFVAAGSRTAITASDTVLTALQKTQKYHADLSAVAFGGSFADLTAKPTTIAGYGITDAVDLGSTQTISGTKTFSGTVTFSGPLTSVDSNFTVRDNADANKKARFELSGVTTGTTRVLTVPDLDGELVLSEEDFPTRAAFVAWAPGKTPSIGRVITAEGYRYRYIGSGTAISDLPGWVPDGTATAVHFGADLTGVVSAIPDVSALIDYVQAQGGGIAKLPAGTYHWPGSLQKEGLTNVILEGEGNRTRLVRQGNQTAAALRFYAGTNNRIRSMLLECGGYSGRGFVIQDRFTGIEDVECNNCPDRPFGMQGGGDTSWGIDSEGRTSDDGAFTTATFFPMGCWLEECRVTRAGNTAFSQKQMHHSRITRCVCQNVFSEGITIDKCDWSVVTGNTLLDVSKVSVTEFPDLDAGSGFLTAGGGGVGGVGIDGATGSRFAKNTIIGVNTDITVRNNRIKAAINLVNNIQASNGIQIEGNYFSDAKAGIWLKGTVSGASDNNYRHVITDNVFDTMGTGPGTSTAQFGAIWIDAGCTDNVISGNTQIGGATLITGGVSTNVIDATAAAVPWLTPPAGEYVLTTIGAGAAATTSAGAAGRIELFPFAPRTDHFATGLAINVTTGVAAALAKFVIYDSDQFSRPGSLVYESGDMNLATTGVKTVTISLTFRQNRTYWIGARHPSTATISVWNINATPDLNGGAPVASARKTPRRTLAYATPATTTWGWNSGEISNGLPPAIWLKV</sequence>
<accession>A0AAE5BVD9</accession>
<organism evidence="1 2">
    <name type="scientific">Stagnihabitans tardus</name>
    <dbReference type="NCBI Taxonomy" id="2699202"/>
    <lineage>
        <taxon>Bacteria</taxon>
        <taxon>Pseudomonadati</taxon>
        <taxon>Pseudomonadota</taxon>
        <taxon>Alphaproteobacteria</taxon>
        <taxon>Rhodobacterales</taxon>
        <taxon>Paracoccaceae</taxon>
        <taxon>Stagnihabitans</taxon>
    </lineage>
</organism>
<dbReference type="Gene3D" id="2.160.20.10">
    <property type="entry name" value="Single-stranded right-handed beta-helix, Pectin lyase-like"/>
    <property type="match status" value="1"/>
</dbReference>
<dbReference type="InterPro" id="IPR012334">
    <property type="entry name" value="Pectin_lyas_fold"/>
</dbReference>
<name>A0AAE5BVD9_9RHOB</name>
<keyword evidence="2" id="KW-1185">Reference proteome</keyword>
<gene>
    <name evidence="1" type="ORF">GV832_11130</name>
</gene>